<dbReference type="GO" id="GO:0016787">
    <property type="term" value="F:hydrolase activity"/>
    <property type="evidence" value="ECO:0007669"/>
    <property type="project" value="UniProtKB-KW"/>
</dbReference>
<gene>
    <name evidence="3" type="ORF">SAMN05216575_1011380</name>
    <name evidence="2" type="ORF">SIM71_10115</name>
</gene>
<evidence type="ECO:0000259" key="1">
    <source>
        <dbReference type="Pfam" id="PF00561"/>
    </source>
</evidence>
<protein>
    <submittedName>
        <fullName evidence="2">Alpha/beta fold hydrolase</fullName>
    </submittedName>
    <submittedName>
        <fullName evidence="3">Pimeloyl-ACP methyl ester carboxylesterase</fullName>
    </submittedName>
</protein>
<sequence>MKRFGHMLLGLLLVFGLTLAGFVALNWAPDRPLDELKARWAPPPSQFIDIDGLSVHLRDQGRRDDPEPILLLHGTSASLHTWEGWVAELAKQRRVISLDLPGFGLTGPFADGDYRVEHYTGFLLGLLDKLQVSRVVLVGNSFGGQLAWRFALAHPERSARLVLVDAAGYPRNADSVPIGFRLAGIPALAPVMSRLLPRSMIESSVRNVYGDPDRVDDELVERYYQLTLRAGNRQALRQRFAQAPSGELHERIGELELPTLIIWGGRDRLIPANNAERFAADIEGSQLVLFEDLGHVPQEEEPQRTVAVLVAFLQR</sequence>
<dbReference type="AlphaFoldDB" id="A0A1G6XXN1"/>
<reference evidence="3 4" key="1">
    <citation type="submission" date="2016-10" db="EMBL/GenBank/DDBJ databases">
        <authorList>
            <person name="de Groot N.N."/>
        </authorList>
    </citation>
    <scope>NUCLEOTIDE SEQUENCE [LARGE SCALE GENOMIC DNA]</scope>
    <source>
        <strain evidence="3 4">JCM 10630</strain>
    </source>
</reference>
<accession>A0A1G6XXN1</accession>
<keyword evidence="5" id="KW-1185">Reference proteome</keyword>
<reference evidence="2 5" key="2">
    <citation type="submission" date="2023-11" db="EMBL/GenBank/DDBJ databases">
        <title>MicrobeMod: A computational toolkit for identifying prokaryotic methylation and restriction-modification with nanopore sequencing.</title>
        <authorList>
            <person name="Crits-Christoph A."/>
            <person name="Kang S.C."/>
            <person name="Lee H."/>
            <person name="Ostrov N."/>
        </authorList>
    </citation>
    <scope>NUCLEOTIDE SEQUENCE [LARGE SCALE GENOMIC DNA]</scope>
    <source>
        <strain evidence="2 5">ATCC BAA-571</strain>
    </source>
</reference>
<evidence type="ECO:0000313" key="2">
    <source>
        <dbReference type="EMBL" id="MDX5992409.1"/>
    </source>
</evidence>
<keyword evidence="2" id="KW-0378">Hydrolase</keyword>
<dbReference type="Proteomes" id="UP000182413">
    <property type="component" value="Unassembled WGS sequence"/>
</dbReference>
<dbReference type="SUPFAM" id="SSF53474">
    <property type="entry name" value="alpha/beta-Hydrolases"/>
    <property type="match status" value="1"/>
</dbReference>
<organism evidence="3 4">
    <name type="scientific">Ectopseudomonas alcaliphila</name>
    <dbReference type="NCBI Taxonomy" id="101564"/>
    <lineage>
        <taxon>Bacteria</taxon>
        <taxon>Pseudomonadati</taxon>
        <taxon>Pseudomonadota</taxon>
        <taxon>Gammaproteobacteria</taxon>
        <taxon>Pseudomonadales</taxon>
        <taxon>Pseudomonadaceae</taxon>
        <taxon>Ectopseudomonas</taxon>
    </lineage>
</organism>
<dbReference type="Pfam" id="PF00561">
    <property type="entry name" value="Abhydrolase_1"/>
    <property type="match status" value="1"/>
</dbReference>
<evidence type="ECO:0000313" key="4">
    <source>
        <dbReference type="Proteomes" id="UP000182413"/>
    </source>
</evidence>
<dbReference type="OrthoDB" id="2086224at2"/>
<proteinExistence type="predicted"/>
<dbReference type="RefSeq" id="WP_074676188.1">
    <property type="nucleotide sequence ID" value="NZ_CBCSET010000001.1"/>
</dbReference>
<dbReference type="EMBL" id="FNAE01000001">
    <property type="protein sequence ID" value="SDD82958.1"/>
    <property type="molecule type" value="Genomic_DNA"/>
</dbReference>
<dbReference type="InterPro" id="IPR000073">
    <property type="entry name" value="AB_hydrolase_1"/>
</dbReference>
<evidence type="ECO:0000313" key="3">
    <source>
        <dbReference type="EMBL" id="SDD82958.1"/>
    </source>
</evidence>
<dbReference type="PRINTS" id="PR00111">
    <property type="entry name" value="ABHYDROLASE"/>
</dbReference>
<dbReference type="PANTHER" id="PTHR46438">
    <property type="entry name" value="ALPHA/BETA-HYDROLASES SUPERFAMILY PROTEIN"/>
    <property type="match status" value="1"/>
</dbReference>
<dbReference type="Proteomes" id="UP001278050">
    <property type="component" value="Unassembled WGS sequence"/>
</dbReference>
<evidence type="ECO:0000313" key="5">
    <source>
        <dbReference type="Proteomes" id="UP001278050"/>
    </source>
</evidence>
<feature type="domain" description="AB hydrolase-1" evidence="1">
    <location>
        <begin position="68"/>
        <end position="302"/>
    </location>
</feature>
<dbReference type="EMBL" id="JAWXXP010000001">
    <property type="protein sequence ID" value="MDX5992409.1"/>
    <property type="molecule type" value="Genomic_DNA"/>
</dbReference>
<name>A0A1G6XXN1_9GAMM</name>
<dbReference type="Gene3D" id="3.40.50.1820">
    <property type="entry name" value="alpha/beta hydrolase"/>
    <property type="match status" value="1"/>
</dbReference>
<dbReference type="PANTHER" id="PTHR46438:SF11">
    <property type="entry name" value="LIPASE-RELATED"/>
    <property type="match status" value="1"/>
</dbReference>
<dbReference type="InterPro" id="IPR029058">
    <property type="entry name" value="AB_hydrolase_fold"/>
</dbReference>